<feature type="site" description="Interacts with tRNA; defines subfamily-specific binding signature" evidence="9">
    <location>
        <position position="298"/>
    </location>
</feature>
<dbReference type="GO" id="GO:0050660">
    <property type="term" value="F:flavin adenine dinucleotide binding"/>
    <property type="evidence" value="ECO:0007669"/>
    <property type="project" value="InterPro"/>
</dbReference>
<evidence type="ECO:0000256" key="2">
    <source>
        <dbReference type="ARBA" id="ARBA00022555"/>
    </source>
</evidence>
<organism evidence="14 15">
    <name type="scientific">Gilliamella bombicola</name>
    <dbReference type="NCBI Taxonomy" id="1798182"/>
    <lineage>
        <taxon>Bacteria</taxon>
        <taxon>Pseudomonadati</taxon>
        <taxon>Pseudomonadota</taxon>
        <taxon>Gammaproteobacteria</taxon>
        <taxon>Orbales</taxon>
        <taxon>Orbaceae</taxon>
        <taxon>Gilliamella</taxon>
    </lineage>
</organism>
<dbReference type="NCBIfam" id="NF007838">
    <property type="entry name" value="PRK10550.1"/>
    <property type="match status" value="1"/>
</dbReference>
<evidence type="ECO:0000259" key="13">
    <source>
        <dbReference type="Pfam" id="PF01207"/>
    </source>
</evidence>
<dbReference type="AlphaFoldDB" id="A0A1C4BUB4"/>
<dbReference type="PANTHER" id="PTHR11082:SF26">
    <property type="entry name" value="TRNA-DIHYDROURIDINE(16) SYNTHASE"/>
    <property type="match status" value="1"/>
</dbReference>
<dbReference type="EMBL" id="FMAQ01000006">
    <property type="protein sequence ID" value="SCC10333.1"/>
    <property type="molecule type" value="Genomic_DNA"/>
</dbReference>
<keyword evidence="2 9" id="KW-0820">tRNA-binding</keyword>
<sequence length="321" mass="36347">MKINRIILAPMEGVLDYQVRQLLTEINQFDYCVTEFIRVTHHKLSNRTFYRLCPELYHNGKTKSGTPVRVQILGQSPEWMAENAVKAIELGSYGIDINFGCPAKTVVGSHGGAYLLQYPEQIFNIVSQVRQAIGATHRLSVKIRLGWDNKSHCHDIASAIELAGANEIAIHGRTKEDGYKAEKIDWQTIGQIKQLLNIPVIANGEIFSIEDAQNCINQSQTNDIMLGRGILTIPNLANMIRTEQSSFNWQQVMEILIHYATSSIDDVKPLYHSARIKQWLAYLKQHYAQAAEVLQNIRTLKSQQEICDFLANNGPNKCLRE</sequence>
<feature type="site" description="Interacts with tRNA; defines subfamily-specific binding signature" evidence="9">
    <location>
        <position position="277"/>
    </location>
</feature>
<evidence type="ECO:0000256" key="4">
    <source>
        <dbReference type="ARBA" id="ARBA00022643"/>
    </source>
</evidence>
<keyword evidence="7 9" id="KW-0694">RNA-binding</keyword>
<dbReference type="CDD" id="cd02801">
    <property type="entry name" value="DUS_like_FMN"/>
    <property type="match status" value="1"/>
</dbReference>
<evidence type="ECO:0000256" key="1">
    <source>
        <dbReference type="ARBA" id="ARBA00001917"/>
    </source>
</evidence>
<protein>
    <recommendedName>
        <fullName evidence="9">tRNA-dihydrouridine(16) synthase</fullName>
        <ecNumber evidence="9">1.3.1.-</ecNumber>
    </recommendedName>
    <alternativeName>
        <fullName evidence="9">U16-specific dihydrouridine synthase</fullName>
        <shortName evidence="9">U16-specific Dus</shortName>
    </alternativeName>
    <alternativeName>
        <fullName evidence="9">tRNA-dihydrouridine synthase C</fullName>
    </alternativeName>
</protein>
<gene>
    <name evidence="9" type="primary">dusC</name>
    <name evidence="14" type="ORF">GA0061081_1062</name>
</gene>
<comment type="catalytic activity">
    <reaction evidence="9">
        <text>5,6-dihydrouridine(16) in tRNA + NAD(+) = uridine(16) in tRNA + NADH + H(+)</text>
        <dbReference type="Rhea" id="RHEA:53380"/>
        <dbReference type="Rhea" id="RHEA-COMP:13543"/>
        <dbReference type="Rhea" id="RHEA-COMP:13544"/>
        <dbReference type="ChEBI" id="CHEBI:15378"/>
        <dbReference type="ChEBI" id="CHEBI:57540"/>
        <dbReference type="ChEBI" id="CHEBI:57945"/>
        <dbReference type="ChEBI" id="CHEBI:65315"/>
        <dbReference type="ChEBI" id="CHEBI:74443"/>
    </reaction>
</comment>
<dbReference type="Proteomes" id="UP000199670">
    <property type="component" value="Unassembled WGS sequence"/>
</dbReference>
<keyword evidence="4 9" id="KW-0288">FMN</keyword>
<keyword evidence="6 9" id="KW-0521">NADP</keyword>
<feature type="site" description="Interacts with tRNA; defines subfamily-specific binding signature" evidence="9">
    <location>
        <position position="38"/>
    </location>
</feature>
<evidence type="ECO:0000256" key="11">
    <source>
        <dbReference type="PIRSR" id="PIRSR006621-1"/>
    </source>
</evidence>
<feature type="site" description="Interacts with tRNA; defines subfamily-specific binding signature" evidence="9">
    <location>
        <position position="275"/>
    </location>
</feature>
<dbReference type="SUPFAM" id="SSF51395">
    <property type="entry name" value="FMN-linked oxidoreductases"/>
    <property type="match status" value="1"/>
</dbReference>
<evidence type="ECO:0000256" key="10">
    <source>
        <dbReference type="PIRNR" id="PIRNR006621"/>
    </source>
</evidence>
<feature type="binding site" evidence="9 12">
    <location>
        <position position="71"/>
    </location>
    <ligand>
        <name>FMN</name>
        <dbReference type="ChEBI" id="CHEBI:58210"/>
    </ligand>
</feature>
<dbReference type="Gene3D" id="3.20.20.70">
    <property type="entry name" value="Aldolase class I"/>
    <property type="match status" value="1"/>
</dbReference>
<dbReference type="PROSITE" id="PS01136">
    <property type="entry name" value="UPF0034"/>
    <property type="match status" value="1"/>
</dbReference>
<reference evidence="15" key="1">
    <citation type="submission" date="2016-08" db="EMBL/GenBank/DDBJ databases">
        <authorList>
            <person name="Varghese N."/>
            <person name="Submissions Spin"/>
        </authorList>
    </citation>
    <scope>NUCLEOTIDE SEQUENCE [LARGE SCALE GENOMIC DNA]</scope>
    <source>
        <strain evidence="15">R-53248</strain>
    </source>
</reference>
<feature type="binding site" evidence="9 12">
    <location>
        <begin position="227"/>
        <end position="228"/>
    </location>
    <ligand>
        <name>FMN</name>
        <dbReference type="ChEBI" id="CHEBI:58210"/>
    </ligand>
</feature>
<dbReference type="RefSeq" id="WP_091348502.1">
    <property type="nucleotide sequence ID" value="NZ_FMAQ01000006.1"/>
</dbReference>
<feature type="binding site" evidence="9">
    <location>
        <begin position="203"/>
        <end position="205"/>
    </location>
    <ligand>
        <name>FMN</name>
        <dbReference type="ChEBI" id="CHEBI:58210"/>
    </ligand>
</feature>
<keyword evidence="12" id="KW-0547">Nucleotide-binding</keyword>
<evidence type="ECO:0000313" key="15">
    <source>
        <dbReference type="Proteomes" id="UP000199670"/>
    </source>
</evidence>
<name>A0A1C4BUB4_9GAMM</name>
<evidence type="ECO:0000256" key="6">
    <source>
        <dbReference type="ARBA" id="ARBA00022857"/>
    </source>
</evidence>
<dbReference type="GO" id="GO:0010181">
    <property type="term" value="F:FMN binding"/>
    <property type="evidence" value="ECO:0007669"/>
    <property type="project" value="UniProtKB-UniRule"/>
</dbReference>
<dbReference type="Gene3D" id="1.20.225.30">
    <property type="entry name" value="Dihydrouridine synthase, C-terminal recognition domain"/>
    <property type="match status" value="1"/>
</dbReference>
<feature type="active site" description="Proton donor" evidence="9 11">
    <location>
        <position position="101"/>
    </location>
</feature>
<keyword evidence="3 9" id="KW-0285">Flavoprotein</keyword>
<dbReference type="GO" id="GO:0000049">
    <property type="term" value="F:tRNA binding"/>
    <property type="evidence" value="ECO:0007669"/>
    <property type="project" value="UniProtKB-UniRule"/>
</dbReference>
<evidence type="ECO:0000256" key="12">
    <source>
        <dbReference type="PIRSR" id="PIRSR006621-2"/>
    </source>
</evidence>
<evidence type="ECO:0000256" key="9">
    <source>
        <dbReference type="HAMAP-Rule" id="MF_02043"/>
    </source>
</evidence>
<proteinExistence type="inferred from homology"/>
<dbReference type="InterPro" id="IPR042270">
    <property type="entry name" value="DusC_C"/>
</dbReference>
<dbReference type="STRING" id="1798182.GA0061081_1062"/>
<dbReference type="PIRSF" id="PIRSF006621">
    <property type="entry name" value="Dus"/>
    <property type="match status" value="1"/>
</dbReference>
<accession>A0A1C4BUB4</accession>
<dbReference type="InterPro" id="IPR032886">
    <property type="entry name" value="DusC"/>
</dbReference>
<feature type="site" description="Interacts with tRNA" evidence="9">
    <location>
        <position position="98"/>
    </location>
</feature>
<keyword evidence="8 9" id="KW-0560">Oxidoreductase</keyword>
<evidence type="ECO:0000313" key="14">
    <source>
        <dbReference type="EMBL" id="SCC10333.1"/>
    </source>
</evidence>
<dbReference type="OrthoDB" id="5289281at2"/>
<dbReference type="InterPro" id="IPR018517">
    <property type="entry name" value="tRNA_hU_synthase_CS"/>
</dbReference>
<dbReference type="InterPro" id="IPR035587">
    <property type="entry name" value="DUS-like_FMN-bd"/>
</dbReference>
<feature type="site" description="Interacts with tRNA" evidence="9">
    <location>
        <position position="179"/>
    </location>
</feature>
<keyword evidence="5 9" id="KW-0819">tRNA processing</keyword>
<comment type="function">
    <text evidence="9">Catalyzes the synthesis of 5,6-dihydrouridine (D), a modified base found in the D-loop of most tRNAs, via the reduction of the C5-C6 double bond in target uridines. Specifically modifies U16 in tRNAs.</text>
</comment>
<comment type="cofactor">
    <cofactor evidence="1 9 10 12">
        <name>FMN</name>
        <dbReference type="ChEBI" id="CHEBI:58210"/>
    </cofactor>
</comment>
<evidence type="ECO:0000256" key="5">
    <source>
        <dbReference type="ARBA" id="ARBA00022694"/>
    </source>
</evidence>
<dbReference type="Pfam" id="PF01207">
    <property type="entry name" value="Dus"/>
    <property type="match status" value="1"/>
</dbReference>
<comment type="catalytic activity">
    <reaction evidence="9">
        <text>5,6-dihydrouridine(16) in tRNA + NADP(+) = uridine(16) in tRNA + NADPH + H(+)</text>
        <dbReference type="Rhea" id="RHEA:53376"/>
        <dbReference type="Rhea" id="RHEA-COMP:13543"/>
        <dbReference type="Rhea" id="RHEA-COMP:13544"/>
        <dbReference type="ChEBI" id="CHEBI:15378"/>
        <dbReference type="ChEBI" id="CHEBI:57783"/>
        <dbReference type="ChEBI" id="CHEBI:58349"/>
        <dbReference type="ChEBI" id="CHEBI:65315"/>
        <dbReference type="ChEBI" id="CHEBI:74443"/>
    </reaction>
</comment>
<dbReference type="GO" id="GO:0102262">
    <property type="term" value="F:tRNA-dihydrouridine16 synthase activity"/>
    <property type="evidence" value="ECO:0007669"/>
    <property type="project" value="RHEA"/>
</dbReference>
<dbReference type="InterPro" id="IPR001269">
    <property type="entry name" value="DUS_fam"/>
</dbReference>
<feature type="binding site" evidence="9 12">
    <location>
        <position position="142"/>
    </location>
    <ligand>
        <name>FMN</name>
        <dbReference type="ChEBI" id="CHEBI:58210"/>
    </ligand>
</feature>
<evidence type="ECO:0000256" key="8">
    <source>
        <dbReference type="ARBA" id="ARBA00023002"/>
    </source>
</evidence>
<comment type="similarity">
    <text evidence="9">Belongs to the Dus family. DusC subfamily.</text>
</comment>
<dbReference type="EC" id="1.3.1.-" evidence="9"/>
<dbReference type="HAMAP" id="MF_02043">
    <property type="entry name" value="DusC_subfam"/>
    <property type="match status" value="1"/>
</dbReference>
<comment type="similarity">
    <text evidence="10">Belongs to the dus family.</text>
</comment>
<evidence type="ECO:0000256" key="7">
    <source>
        <dbReference type="ARBA" id="ARBA00022884"/>
    </source>
</evidence>
<feature type="binding site" evidence="12">
    <location>
        <position position="171"/>
    </location>
    <ligand>
        <name>FMN</name>
        <dbReference type="ChEBI" id="CHEBI:58210"/>
    </ligand>
</feature>
<evidence type="ECO:0000256" key="3">
    <source>
        <dbReference type="ARBA" id="ARBA00022630"/>
    </source>
</evidence>
<keyword evidence="15" id="KW-1185">Reference proteome</keyword>
<feature type="domain" description="DUS-like FMN-binding" evidence="13">
    <location>
        <begin position="7"/>
        <end position="307"/>
    </location>
</feature>
<feature type="site" description="Interacts with tRNA" evidence="9">
    <location>
        <position position="282"/>
    </location>
</feature>
<dbReference type="PANTHER" id="PTHR11082">
    <property type="entry name" value="TRNA-DIHYDROURIDINE SYNTHASE"/>
    <property type="match status" value="1"/>
</dbReference>
<dbReference type="InterPro" id="IPR013785">
    <property type="entry name" value="Aldolase_TIM"/>
</dbReference>